<accession>A0A426JFX1</accession>
<sequence>MRNAEVKQMQVASDNALVELLNKARQEERKDQHLGFSLRLAALSIHAQKKEFSAAEVIELLRKEAERFEHSAQEIIA</sequence>
<reference evidence="1" key="1">
    <citation type="submission" date="2018-11" db="EMBL/GenBank/DDBJ databases">
        <title>Draft genome sequences of proposed Pectobacterium aquaticum sp. nov. isolated in France from fresh water.</title>
        <authorList>
            <person name="Pedron J."/>
            <person name="Barny M.A."/>
        </authorList>
    </citation>
    <scope>NUCLEOTIDE SEQUENCE [LARGE SCALE GENOMIC DNA]</scope>
    <source>
        <strain evidence="1">A35-S23-M15</strain>
    </source>
</reference>
<keyword evidence="2" id="KW-1185">Reference proteome</keyword>
<comment type="caution">
    <text evidence="1">The sequence shown here is derived from an EMBL/GenBank/DDBJ whole genome shotgun (WGS) entry which is preliminary data.</text>
</comment>
<proteinExistence type="predicted"/>
<dbReference type="InterPro" id="IPR020126">
    <property type="entry name" value="DUF2732"/>
</dbReference>
<dbReference type="Pfam" id="PF10809">
    <property type="entry name" value="DUF2732"/>
    <property type="match status" value="1"/>
</dbReference>
<gene>
    <name evidence="1" type="ORF">DMB85_001335</name>
</gene>
<evidence type="ECO:0000313" key="2">
    <source>
        <dbReference type="Proteomes" id="UP000256817"/>
    </source>
</evidence>
<dbReference type="RefSeq" id="WP_116226932.1">
    <property type="nucleotide sequence ID" value="NZ_QHJU02000024.1"/>
</dbReference>
<evidence type="ECO:0000313" key="1">
    <source>
        <dbReference type="EMBL" id="RRO12082.1"/>
    </source>
</evidence>
<organism evidence="1 2">
    <name type="scientific">Pectobacterium aquaticum</name>
    <dbReference type="NCBI Taxonomy" id="2204145"/>
    <lineage>
        <taxon>Bacteria</taxon>
        <taxon>Pseudomonadati</taxon>
        <taxon>Pseudomonadota</taxon>
        <taxon>Gammaproteobacteria</taxon>
        <taxon>Enterobacterales</taxon>
        <taxon>Pectobacteriaceae</taxon>
        <taxon>Pectobacterium</taxon>
    </lineage>
</organism>
<name>A0A426JFX1_9GAMM</name>
<protein>
    <submittedName>
        <fullName evidence="1">DUF2732 domain-containing protein</fullName>
    </submittedName>
</protein>
<dbReference type="Proteomes" id="UP000256817">
    <property type="component" value="Unassembled WGS sequence"/>
</dbReference>
<dbReference type="EMBL" id="QHJW02000002">
    <property type="protein sequence ID" value="RRO12082.1"/>
    <property type="molecule type" value="Genomic_DNA"/>
</dbReference>